<dbReference type="WBParaSite" id="SBAD_0000416501-mRNA-1">
    <property type="protein sequence ID" value="SBAD_0000416501-mRNA-1"/>
    <property type="gene ID" value="SBAD_0000416501"/>
</dbReference>
<dbReference type="InterPro" id="IPR041753">
    <property type="entry name" value="PP5_C"/>
</dbReference>
<dbReference type="PIRSF" id="PIRSF033096">
    <property type="entry name" value="PPPtase_5"/>
    <property type="match status" value="1"/>
</dbReference>
<comment type="cofactor">
    <cofactor evidence="1">
        <name>Mn(2+)</name>
        <dbReference type="ChEBI" id="CHEBI:29035"/>
    </cofactor>
</comment>
<evidence type="ECO:0000256" key="4">
    <source>
        <dbReference type="ARBA" id="ARBA00022737"/>
    </source>
</evidence>
<feature type="domain" description="Serine/threonine specific protein phosphatases" evidence="8">
    <location>
        <begin position="85"/>
        <end position="348"/>
    </location>
</feature>
<dbReference type="Pfam" id="PF00149">
    <property type="entry name" value="Metallophos"/>
    <property type="match status" value="1"/>
</dbReference>
<evidence type="ECO:0000256" key="3">
    <source>
        <dbReference type="ARBA" id="ARBA00022723"/>
    </source>
</evidence>
<dbReference type="GO" id="GO:0046872">
    <property type="term" value="F:metal ion binding"/>
    <property type="evidence" value="ECO:0007669"/>
    <property type="project" value="UniProtKB-KW"/>
</dbReference>
<dbReference type="InterPro" id="IPR051134">
    <property type="entry name" value="PPP_phosphatase"/>
</dbReference>
<protein>
    <recommendedName>
        <fullName evidence="2">protein-serine/threonine phosphatase</fullName>
        <ecNumber evidence="2">3.1.3.16</ecNumber>
    </recommendedName>
</protein>
<dbReference type="PANTHER" id="PTHR45668">
    <property type="entry name" value="SERINE/THREONINE-PROTEIN PHOSPHATASE 5-RELATED"/>
    <property type="match status" value="1"/>
</dbReference>
<keyword evidence="3" id="KW-0479">Metal-binding</keyword>
<dbReference type="InterPro" id="IPR004843">
    <property type="entry name" value="Calcineurin-like_PHP"/>
</dbReference>
<keyword evidence="7" id="KW-0464">Manganese</keyword>
<dbReference type="SUPFAM" id="SSF56300">
    <property type="entry name" value="Metallo-dependent phosphatases"/>
    <property type="match status" value="1"/>
</dbReference>
<dbReference type="CDD" id="cd07417">
    <property type="entry name" value="MPP_PP5_C"/>
    <property type="match status" value="1"/>
</dbReference>
<dbReference type="InterPro" id="IPR013235">
    <property type="entry name" value="PPP_dom"/>
</dbReference>
<evidence type="ECO:0000259" key="8">
    <source>
        <dbReference type="SMART" id="SM00156"/>
    </source>
</evidence>
<evidence type="ECO:0000313" key="9">
    <source>
        <dbReference type="WBParaSite" id="SBAD_0000416501-mRNA-1"/>
    </source>
</evidence>
<keyword evidence="5" id="KW-0378">Hydrolase</keyword>
<name>A0A183IK43_9BILA</name>
<dbReference type="InterPro" id="IPR006186">
    <property type="entry name" value="Ser/Thr-sp_prot-phosphatase"/>
</dbReference>
<proteinExistence type="predicted"/>
<dbReference type="SMART" id="SM00156">
    <property type="entry name" value="PP2Ac"/>
    <property type="match status" value="1"/>
</dbReference>
<sequence>LQVVKVRPSDPDAKRRYNECRKIVKRLAFEKAIRVERTEKTASTLIDLDSMVIEDDYHGPALKDDKVTKEFMDRLVETFRDQKKLHRKFAYSILLQALKYFKTVPSLVEIDLPKGSRLTVCGDVHGQYYDLLNIFHLNGYPSENNPYLFNGDFVDRGSFSVETIFTLLGYKLLYPNHFFMTRGDESNVWFRGRGPVQLVAAGLLGQQKCFGRQISIFIMHGGLFAHDGVTLDDIRKVDRNRQPPEEGVMCDLLWSDPQVLPGRSPSKRGVGIQFGPDVTKRFCRENGLQYIVRSHEVKQEGYEVAHNGQCITVFSAPNYCDTMDNKGAFMTITGNNLAPKFTTFDAVEHPKVRPMAYANNFFACL</sequence>
<dbReference type="PANTHER" id="PTHR45668:SF5">
    <property type="entry name" value="SERINE_THREONINE-PROTEIN PHOSPHATASE 5"/>
    <property type="match status" value="1"/>
</dbReference>
<keyword evidence="4" id="KW-0677">Repeat</keyword>
<organism evidence="9">
    <name type="scientific">Soboliphyme baturini</name>
    <dbReference type="NCBI Taxonomy" id="241478"/>
    <lineage>
        <taxon>Eukaryota</taxon>
        <taxon>Metazoa</taxon>
        <taxon>Ecdysozoa</taxon>
        <taxon>Nematoda</taxon>
        <taxon>Enoplea</taxon>
        <taxon>Dorylaimia</taxon>
        <taxon>Dioctophymatida</taxon>
        <taxon>Dioctophymatoidea</taxon>
        <taxon>Soboliphymatidae</taxon>
        <taxon>Soboliphyme</taxon>
    </lineage>
</organism>
<evidence type="ECO:0000256" key="6">
    <source>
        <dbReference type="ARBA" id="ARBA00022803"/>
    </source>
</evidence>
<reference evidence="9" key="1">
    <citation type="submission" date="2016-06" db="UniProtKB">
        <authorList>
            <consortium name="WormBaseParasite"/>
        </authorList>
    </citation>
    <scope>IDENTIFICATION</scope>
</reference>
<dbReference type="EC" id="3.1.3.16" evidence="2"/>
<dbReference type="PRINTS" id="PR00114">
    <property type="entry name" value="STPHPHTASE"/>
</dbReference>
<evidence type="ECO:0000256" key="2">
    <source>
        <dbReference type="ARBA" id="ARBA00013081"/>
    </source>
</evidence>
<dbReference type="AlphaFoldDB" id="A0A183IK43"/>
<accession>A0A183IK43</accession>
<dbReference type="Gene3D" id="3.60.21.10">
    <property type="match status" value="2"/>
</dbReference>
<evidence type="ECO:0000256" key="7">
    <source>
        <dbReference type="ARBA" id="ARBA00023211"/>
    </source>
</evidence>
<dbReference type="Pfam" id="PF08321">
    <property type="entry name" value="PPP5"/>
    <property type="match status" value="1"/>
</dbReference>
<dbReference type="InterPro" id="IPR029052">
    <property type="entry name" value="Metallo-depent_PP-like"/>
</dbReference>
<evidence type="ECO:0000256" key="1">
    <source>
        <dbReference type="ARBA" id="ARBA00001936"/>
    </source>
</evidence>
<dbReference type="GO" id="GO:0004722">
    <property type="term" value="F:protein serine/threonine phosphatase activity"/>
    <property type="evidence" value="ECO:0007669"/>
    <property type="project" value="UniProtKB-EC"/>
</dbReference>
<evidence type="ECO:0000256" key="5">
    <source>
        <dbReference type="ARBA" id="ARBA00022801"/>
    </source>
</evidence>
<keyword evidence="6" id="KW-0802">TPR repeat</keyword>